<dbReference type="InterPro" id="IPR050266">
    <property type="entry name" value="AB_hydrolase_sf"/>
</dbReference>
<organism evidence="2 3">
    <name type="scientific">Archangium gephyra</name>
    <dbReference type="NCBI Taxonomy" id="48"/>
    <lineage>
        <taxon>Bacteria</taxon>
        <taxon>Pseudomonadati</taxon>
        <taxon>Myxococcota</taxon>
        <taxon>Myxococcia</taxon>
        <taxon>Myxococcales</taxon>
        <taxon>Cystobacterineae</taxon>
        <taxon>Archangiaceae</taxon>
        <taxon>Archangium</taxon>
    </lineage>
</organism>
<evidence type="ECO:0000313" key="3">
    <source>
        <dbReference type="Proteomes" id="UP000249061"/>
    </source>
</evidence>
<sequence>MSYFQQDFLVTEDGAPLWFETRGEGKRLPVVLNDGLGCDGFIWRYLWEPLTDDRRVLHWNYRGHGKSGVATDDTRIGMEYITDDLARMMDAQKMESAVIFGHSMGVQVCLEFHRRHRNRVKGLVLICGSYGTPLDTWHDHTLLRVAFPYVNRLVERVPHIAKKLTSRLMNTQLALEFGIRTELNPALMKPNDFAPYMEHLAKMNPLYFVRTLDSLKDHSAWDHLPYVDVPTMVIGGEGDKFTPVWLSQRMAEFIPGSEYVYVPGGTHTAPLERPGLVNAAINRFLLSLGG</sequence>
<dbReference type="Pfam" id="PF00561">
    <property type="entry name" value="Abhydrolase_1"/>
    <property type="match status" value="1"/>
</dbReference>
<proteinExistence type="predicted"/>
<feature type="domain" description="AB hydrolase-1" evidence="1">
    <location>
        <begin position="29"/>
        <end position="274"/>
    </location>
</feature>
<dbReference type="InterPro" id="IPR000073">
    <property type="entry name" value="AB_hydrolase_1"/>
</dbReference>
<reference evidence="2 3" key="1">
    <citation type="submission" date="2017-08" db="EMBL/GenBank/DDBJ databases">
        <title>Infants hospitalized years apart are colonized by the same room-sourced microbial strains.</title>
        <authorList>
            <person name="Brooks B."/>
            <person name="Olm M.R."/>
            <person name="Firek B.A."/>
            <person name="Baker R."/>
            <person name="Thomas B.C."/>
            <person name="Morowitz M.J."/>
            <person name="Banfield J.F."/>
        </authorList>
    </citation>
    <scope>NUCLEOTIDE SEQUENCE [LARGE SCALE GENOMIC DNA]</scope>
    <source>
        <strain evidence="2">S2_003_000_R2_14</strain>
    </source>
</reference>
<dbReference type="AlphaFoldDB" id="A0A2W5TET6"/>
<accession>A0A2W5TET6</accession>
<dbReference type="PANTHER" id="PTHR43798">
    <property type="entry name" value="MONOACYLGLYCEROL LIPASE"/>
    <property type="match status" value="1"/>
</dbReference>
<protein>
    <submittedName>
        <fullName evidence="2">Alpha/beta hydrolase</fullName>
    </submittedName>
</protein>
<name>A0A2W5TET6_9BACT</name>
<dbReference type="Proteomes" id="UP000249061">
    <property type="component" value="Unassembled WGS sequence"/>
</dbReference>
<dbReference type="GO" id="GO:0016787">
    <property type="term" value="F:hydrolase activity"/>
    <property type="evidence" value="ECO:0007669"/>
    <property type="project" value="UniProtKB-KW"/>
</dbReference>
<keyword evidence="2" id="KW-0378">Hydrolase</keyword>
<evidence type="ECO:0000259" key="1">
    <source>
        <dbReference type="Pfam" id="PF00561"/>
    </source>
</evidence>
<gene>
    <name evidence="2" type="ORF">DI536_21555</name>
</gene>
<dbReference type="InterPro" id="IPR029058">
    <property type="entry name" value="AB_hydrolase_fold"/>
</dbReference>
<evidence type="ECO:0000313" key="2">
    <source>
        <dbReference type="EMBL" id="PZR09915.1"/>
    </source>
</evidence>
<dbReference type="Gene3D" id="3.40.50.1820">
    <property type="entry name" value="alpha/beta hydrolase"/>
    <property type="match status" value="1"/>
</dbReference>
<dbReference type="EMBL" id="QFQP01000019">
    <property type="protein sequence ID" value="PZR09915.1"/>
    <property type="molecule type" value="Genomic_DNA"/>
</dbReference>
<comment type="caution">
    <text evidence="2">The sequence shown here is derived from an EMBL/GenBank/DDBJ whole genome shotgun (WGS) entry which is preliminary data.</text>
</comment>
<dbReference type="SUPFAM" id="SSF53474">
    <property type="entry name" value="alpha/beta-Hydrolases"/>
    <property type="match status" value="1"/>
</dbReference>